<evidence type="ECO:0000259" key="1">
    <source>
        <dbReference type="Pfam" id="PF00535"/>
    </source>
</evidence>
<dbReference type="PANTHER" id="PTHR22916">
    <property type="entry name" value="GLYCOSYLTRANSFERASE"/>
    <property type="match status" value="1"/>
</dbReference>
<proteinExistence type="predicted"/>
<dbReference type="GO" id="GO:0016758">
    <property type="term" value="F:hexosyltransferase activity"/>
    <property type="evidence" value="ECO:0007669"/>
    <property type="project" value="UniProtKB-ARBA"/>
</dbReference>
<dbReference type="InterPro" id="IPR001173">
    <property type="entry name" value="Glyco_trans_2-like"/>
</dbReference>
<protein>
    <submittedName>
        <fullName evidence="2">Glycosyltransferase family 2 protein</fullName>
    </submittedName>
</protein>
<dbReference type="Proteomes" id="UP000532121">
    <property type="component" value="Unassembled WGS sequence"/>
</dbReference>
<dbReference type="SUPFAM" id="SSF53448">
    <property type="entry name" value="Nucleotide-diphospho-sugar transferases"/>
    <property type="match status" value="1"/>
</dbReference>
<dbReference type="Pfam" id="PF00535">
    <property type="entry name" value="Glycos_transf_2"/>
    <property type="match status" value="1"/>
</dbReference>
<gene>
    <name evidence="2" type="ORF">HHO37_04870</name>
</gene>
<accession>A0A7X9LDT7</accession>
<evidence type="ECO:0000313" key="2">
    <source>
        <dbReference type="EMBL" id="NMD49019.1"/>
    </source>
</evidence>
<feature type="domain" description="Glycosyltransferase 2-like" evidence="1">
    <location>
        <begin position="7"/>
        <end position="135"/>
    </location>
</feature>
<dbReference type="PANTHER" id="PTHR22916:SF3">
    <property type="entry name" value="UDP-GLCNAC:BETAGAL BETA-1,3-N-ACETYLGLUCOSAMINYLTRANSFERASE-LIKE PROTEIN 1"/>
    <property type="match status" value="1"/>
</dbReference>
<dbReference type="AlphaFoldDB" id="A0A7X9LDT7"/>
<name>A0A7X9LDT7_STRRT</name>
<comment type="caution">
    <text evidence="2">The sequence shown here is derived from an EMBL/GenBank/DDBJ whole genome shotgun (WGS) entry which is preliminary data.</text>
</comment>
<dbReference type="InterPro" id="IPR029044">
    <property type="entry name" value="Nucleotide-diphossugar_trans"/>
</dbReference>
<sequence>MSKILTISIAAYNVASYIQTTLDSLVSSKYIDDLEIFVVDDGGQDDTLTIAKEYQKRYPSSVFPVHKENGGYGTTVNYSMEHATGKYFKLLDGDDWFDTDALNGLVQGLKSSDADVIITPFYSSYENGKLEKISYIDDFGPHVQLIKNLQIDRAIGMWAITYKTEILKESNLKLPSKTFFTDIYYSLYPFAKAKTIQCIDFPVYCYRLGHDGQSVSIESRLKNIEQLLTINRNTAKFISHNSDNDNYSYLLMRATYTYKYILKNLLLLSYEKVNKDKFALYDQEIKEICLPVYQNIERLGKLGKFIWLCRKTKYQAYYLLKILYPKGIPNF</sequence>
<dbReference type="Gene3D" id="3.90.550.10">
    <property type="entry name" value="Spore Coat Polysaccharide Biosynthesis Protein SpsA, Chain A"/>
    <property type="match status" value="1"/>
</dbReference>
<dbReference type="RefSeq" id="WP_193523389.1">
    <property type="nucleotide sequence ID" value="NZ_JABASA010000008.1"/>
</dbReference>
<evidence type="ECO:0000313" key="3">
    <source>
        <dbReference type="Proteomes" id="UP000532121"/>
    </source>
</evidence>
<organism evidence="2 3">
    <name type="scientific">Streptococcus ratti</name>
    <dbReference type="NCBI Taxonomy" id="1341"/>
    <lineage>
        <taxon>Bacteria</taxon>
        <taxon>Bacillati</taxon>
        <taxon>Bacillota</taxon>
        <taxon>Bacilli</taxon>
        <taxon>Lactobacillales</taxon>
        <taxon>Streptococcaceae</taxon>
        <taxon>Streptococcus</taxon>
    </lineage>
</organism>
<dbReference type="CDD" id="cd00761">
    <property type="entry name" value="Glyco_tranf_GTA_type"/>
    <property type="match status" value="1"/>
</dbReference>
<reference evidence="2 3" key="1">
    <citation type="submission" date="2020-04" db="EMBL/GenBank/DDBJ databases">
        <title>MicrobeNet Type strains.</title>
        <authorList>
            <person name="Nicholson A.C."/>
        </authorList>
    </citation>
    <scope>NUCLEOTIDE SEQUENCE [LARGE SCALE GENOMIC DNA]</scope>
    <source>
        <strain evidence="2 3">DSM 22768</strain>
    </source>
</reference>
<dbReference type="EMBL" id="JABASA010000008">
    <property type="protein sequence ID" value="NMD49019.1"/>
    <property type="molecule type" value="Genomic_DNA"/>
</dbReference>